<dbReference type="InterPro" id="IPR001089">
    <property type="entry name" value="Chemokine_CXC"/>
</dbReference>
<dbReference type="EMBL" id="KJ882284">
    <property type="protein sequence ID" value="AID54721.1"/>
    <property type="molecule type" value="Genomic_DNA"/>
</dbReference>
<reference evidence="3" key="2">
    <citation type="journal article" date="2011" name="J. Virol.">
        <title>Open reading frames carried on UL/b' are implicated in shedding and horizontal transmission of rhesus cytomegalovirus in rhesus monkeys.</title>
        <authorList>
            <person name="Oxford K.L."/>
            <person name="Strelow L."/>
            <person name="Yue Y."/>
            <person name="Chang W.L."/>
            <person name="Schmidt K.A."/>
            <person name="Diamond D.J."/>
            <person name="Barry P.A."/>
        </authorList>
    </citation>
    <scope>NUCLEOTIDE SEQUENCE</scope>
    <source>
        <strain evidence="3">NEPRC-MesLN-1</strain>
    </source>
</reference>
<dbReference type="Gene3D" id="2.40.50.40">
    <property type="match status" value="1"/>
</dbReference>
<reference evidence="2" key="1">
    <citation type="journal article" date="2008" name="Virology">
        <title>Protein coding content of the UL)b' region of wild-type rhesus cytomegalovirus.</title>
        <authorList>
            <person name="Oxford K.L."/>
            <person name="Eberhardt M.K."/>
            <person name="Yang K.W."/>
            <person name="Strelow L."/>
            <person name="Kelly S."/>
            <person name="Zhou S.S."/>
            <person name="Barry P.A."/>
        </authorList>
    </citation>
    <scope>NUCLEOTIDE SEQUENCE</scope>
    <source>
        <strain evidence="2">Wild-type</strain>
    </source>
</reference>
<dbReference type="GO" id="GO:0006955">
    <property type="term" value="P:immune response"/>
    <property type="evidence" value="ECO:0007669"/>
    <property type="project" value="InterPro"/>
</dbReference>
<reference evidence="4" key="4">
    <citation type="journal article" date="2014" name="J. Virol.">
        <title>Limited Dissemination and Shedding of the UL128-Complex-Intact, UL/b'-Defective Rhesus Cytomegalovirus Strain 180.92.</title>
        <authorList>
            <person name="Assaf B.T."/>
            <person name="Mansfield K.G."/>
            <person name="Strelow L."/>
            <person name="Westmoreland S.V."/>
            <person name="Barry P.A."/>
            <person name="Kaur A."/>
        </authorList>
    </citation>
    <scope>NUCLEOTIDE SEQUENCE</scope>
    <source>
        <strain evidence="4">RhCMV 180.92 wild-type-like variant</strain>
    </source>
</reference>
<protein>
    <submittedName>
        <fullName evidence="2 3">UL146a</fullName>
    </submittedName>
</protein>
<feature type="domain" description="Chemokine interleukin-8-like" evidence="1">
    <location>
        <begin position="29"/>
        <end position="89"/>
    </location>
</feature>
<dbReference type="InterPro" id="IPR001811">
    <property type="entry name" value="Chemokine_IL8-like_dom"/>
</dbReference>
<evidence type="ECO:0000313" key="3">
    <source>
        <dbReference type="EMBL" id="AEI59302.1"/>
    </source>
</evidence>
<sequence length="95" mass="10929">MQFNKLACNIFVVTMVFMLILSGTVFANHPRCLCPRTMKGINATDIQIVRIKLPSSECDKTEIIVQRRNGFEVCLDTTSPLGKKLMEKYLKRYEQ</sequence>
<dbReference type="SUPFAM" id="SSF54117">
    <property type="entry name" value="Interleukin 8-like chemokines"/>
    <property type="match status" value="1"/>
</dbReference>
<dbReference type="PRINTS" id="PR00436">
    <property type="entry name" value="INTERLEUKIN8"/>
</dbReference>
<accession>A7LBH7</accession>
<organismHost>
    <name type="scientific">Macaca mulatta</name>
    <name type="common">Rhesus macaque</name>
    <dbReference type="NCBI Taxonomy" id="9544"/>
</organismHost>
<gene>
    <name evidence="3" type="primary">UL146a</name>
    <name evidence="2" type="ORF">Rhul146a</name>
</gene>
<evidence type="ECO:0000313" key="2">
    <source>
        <dbReference type="EMBL" id="ABS84078.1"/>
    </source>
</evidence>
<dbReference type="PANTHER" id="PTHR12015:SF198">
    <property type="entry name" value="PLATELET BASIC PROTEIN"/>
    <property type="match status" value="1"/>
</dbReference>
<evidence type="ECO:0000259" key="1">
    <source>
        <dbReference type="SMART" id="SM00199"/>
    </source>
</evidence>
<proteinExistence type="predicted"/>
<dbReference type="InterPro" id="IPR039809">
    <property type="entry name" value="Chemokine_b/g/d"/>
</dbReference>
<dbReference type="EMBL" id="EF990255">
    <property type="protein sequence ID" value="ABS84078.1"/>
    <property type="molecule type" value="Genomic_DNA"/>
</dbReference>
<name>A7LBH7_RHCM6</name>
<dbReference type="Pfam" id="PF00048">
    <property type="entry name" value="IL8"/>
    <property type="match status" value="1"/>
</dbReference>
<dbReference type="PRINTS" id="PR00437">
    <property type="entry name" value="SMALLCYTKCXC"/>
</dbReference>
<reference evidence="3" key="3">
    <citation type="submission" date="2011-05" db="EMBL/GenBank/DDBJ databases">
        <authorList>
            <person name="Assaf B."/>
            <person name="Deere J.D."/>
            <person name="Oxford K.L."/>
            <person name="Kaur A."/>
            <person name="Diamond D.J."/>
            <person name="Barry P.A."/>
        </authorList>
    </citation>
    <scope>NUCLEOTIDE SEQUENCE</scope>
    <source>
        <strain evidence="3">NEPRC-MesLN-1</strain>
    </source>
</reference>
<dbReference type="SMART" id="SM00199">
    <property type="entry name" value="SCY"/>
    <property type="match status" value="1"/>
</dbReference>
<dbReference type="GO" id="GO:0008009">
    <property type="term" value="F:chemokine activity"/>
    <property type="evidence" value="ECO:0007669"/>
    <property type="project" value="InterPro"/>
</dbReference>
<organism evidence="2">
    <name type="scientific">Rhesus cytomegalovirus (strain 68-1)</name>
    <name type="common">RhCMV</name>
    <dbReference type="NCBI Taxonomy" id="47929"/>
    <lineage>
        <taxon>Viruses</taxon>
        <taxon>Duplodnaviria</taxon>
        <taxon>Heunggongvirae</taxon>
        <taxon>Peploviricota</taxon>
        <taxon>Herviviricetes</taxon>
        <taxon>Herpesvirales</taxon>
        <taxon>Orthoherpesviridae</taxon>
        <taxon>Betaherpesvirinae</taxon>
        <taxon>Cytomegalovirus</taxon>
        <taxon>Cytomegalovirus macacinebeta3</taxon>
    </lineage>
</organism>
<dbReference type="InterPro" id="IPR036048">
    <property type="entry name" value="Interleukin_8-like_sf"/>
</dbReference>
<evidence type="ECO:0000313" key="4">
    <source>
        <dbReference type="EMBL" id="AID54721.1"/>
    </source>
</evidence>
<dbReference type="GO" id="GO:0005576">
    <property type="term" value="C:extracellular region"/>
    <property type="evidence" value="ECO:0007669"/>
    <property type="project" value="InterPro"/>
</dbReference>
<dbReference type="PANTHER" id="PTHR12015">
    <property type="entry name" value="SMALL INDUCIBLE CYTOKINE A"/>
    <property type="match status" value="1"/>
</dbReference>
<dbReference type="EMBL" id="JN034598">
    <property type="protein sequence ID" value="AEI59302.1"/>
    <property type="molecule type" value="Genomic_DNA"/>
</dbReference>